<dbReference type="SUPFAM" id="SSF53474">
    <property type="entry name" value="alpha/beta-Hydrolases"/>
    <property type="match status" value="1"/>
</dbReference>
<dbReference type="Proteomes" id="UP000642107">
    <property type="component" value="Unassembled WGS sequence"/>
</dbReference>
<accession>A0ABR9DRE4</accession>
<proteinExistence type="predicted"/>
<protein>
    <recommendedName>
        <fullName evidence="3">Alpha/beta hydrolase family protein</fullName>
    </recommendedName>
</protein>
<comment type="caution">
    <text evidence="1">The sequence shown here is derived from an EMBL/GenBank/DDBJ whole genome shotgun (WGS) entry which is preliminary data.</text>
</comment>
<evidence type="ECO:0008006" key="3">
    <source>
        <dbReference type="Google" id="ProtNLM"/>
    </source>
</evidence>
<name>A0ABR9DRE4_9MICO</name>
<gene>
    <name evidence="1" type="ORF">IGS67_08525</name>
</gene>
<dbReference type="RefSeq" id="WP_192279599.1">
    <property type="nucleotide sequence ID" value="NZ_JACZDF010000003.1"/>
</dbReference>
<dbReference type="EMBL" id="JACZDF010000003">
    <property type="protein sequence ID" value="MBD9699534.1"/>
    <property type="molecule type" value="Genomic_DNA"/>
</dbReference>
<sequence>MNGGLTPPAPLRAPSDLAAPLSTGTVPLVPQALTDGLMPARKLAQGPRTSVREPADGSPPVCVAPYDTEIVRLPERPRGIVVSGGVTGFHVDLDELEVLGTTLRRLTARLDGTGVHGGVAATDVRALEERLGHALAAAVALVVASGATFEVVAARAALAARAADVVEALELLGRGITRAADEAGRLADGLDGARETYARAEEEARPPEDDGVWRRLAMAFAPVAGVTSLVRAGGVVADIREDGAERTDIATPALDMVTDLRTPLYLVESAVGAGLGRAPKPLNRAGTADLLTEVAHYGLVEPATFVWAHRFRDRLPTPEMSPHPAPEGARRAGTTTQALRTLDAINARSAEGAVGVQRTVRPDGSSSWVVYIPGSEGRPNPAKKGFFVADHARTWGSNTGVLMRRNEQAIRAVERAMRNAGVKDGEKVVFVGHSQGGAIGALLAARRGSGGLVTVGAPTGGIDLPKEVEAVHIEVKGDEVHELDGRENPATLTRTTVTVRPDEAAGTPHAPVDKMHSSVNGVRAAEALEGSAVTAALDDVLGDVGGRPSGPLEEALASPVEVYVPEPTTR</sequence>
<keyword evidence="2" id="KW-1185">Reference proteome</keyword>
<evidence type="ECO:0000313" key="2">
    <source>
        <dbReference type="Proteomes" id="UP000642107"/>
    </source>
</evidence>
<dbReference type="Gene3D" id="3.40.50.1820">
    <property type="entry name" value="alpha/beta hydrolase"/>
    <property type="match status" value="1"/>
</dbReference>
<organism evidence="1 2">
    <name type="scientific">Flavimobilis rhizosphaerae</name>
    <dbReference type="NCBI Taxonomy" id="2775421"/>
    <lineage>
        <taxon>Bacteria</taxon>
        <taxon>Bacillati</taxon>
        <taxon>Actinomycetota</taxon>
        <taxon>Actinomycetes</taxon>
        <taxon>Micrococcales</taxon>
        <taxon>Jonesiaceae</taxon>
        <taxon>Flavimobilis</taxon>
    </lineage>
</organism>
<reference evidence="1 2" key="1">
    <citation type="submission" date="2020-09" db="EMBL/GenBank/DDBJ databases">
        <title>Flavimobilis rhizosphaerae sp. nov., isolated from rhizosphere soil of Spartina alterniflora.</title>
        <authorList>
            <person name="Hanqin C."/>
        </authorList>
    </citation>
    <scope>NUCLEOTIDE SEQUENCE [LARGE SCALE GENOMIC DNA]</scope>
    <source>
        <strain evidence="1 2">GY 10621</strain>
    </source>
</reference>
<dbReference type="InterPro" id="IPR029058">
    <property type="entry name" value="AB_hydrolase_fold"/>
</dbReference>
<evidence type="ECO:0000313" key="1">
    <source>
        <dbReference type="EMBL" id="MBD9699534.1"/>
    </source>
</evidence>